<sequence length="412" mass="46027">MGNNTSAMQRRRSSASTQNKDKPHTSHREYTGVNSGLGPAKLKSGPVVTGEHATVYGDRHSMVSGTDPIYSEKPMTETAIKPKVTTPSIILDDLIGTDTDYFSRNPDHLEVTTSNVFGEDDDGYGIDEDLVSPVEGDEQKSRVKLRFTQDGLKVQDSVYVVGSFDHWRRKVMLEPDYDKDGKLYFKTVLTLPAGVYKVKFLVNGYVKLSTPGLATATEKSGNLVNWFEVTEQDSTVGEIEAGEIERLKIYSNFRKSTPSILQDPSQQSLKSPEYSRSTTPAPIDLHQTREQYEYSQEVPKIFETPSSPDEVLPSMDEEFIHKHAIPELPVYLNNNYLNKHFTTHHTPTGDTAHLAKTNLMQGLNSHIIPHVNLNHLLTSNIKNDVLGVACTTRYSGKFVTQIMYSPASDELE</sequence>
<comment type="similarity">
    <text evidence="1">Belongs to the 5'-AMP-activated protein kinase beta subunit family.</text>
</comment>
<dbReference type="InterPro" id="IPR014756">
    <property type="entry name" value="Ig_E-set"/>
</dbReference>
<dbReference type="InterPro" id="IPR013783">
    <property type="entry name" value="Ig-like_fold"/>
</dbReference>
<dbReference type="PANTHER" id="PTHR10343:SF87">
    <property type="entry name" value="SNF1 PROTEIN KINASE SUBUNIT BETA-1"/>
    <property type="match status" value="1"/>
</dbReference>
<keyword evidence="2" id="KW-0597">Phosphoprotein</keyword>
<dbReference type="Pfam" id="PF16561">
    <property type="entry name" value="AMPK1_CBM"/>
    <property type="match status" value="1"/>
</dbReference>
<feature type="region of interest" description="Disordered" evidence="3">
    <location>
        <begin position="1"/>
        <end position="46"/>
    </location>
</feature>
<dbReference type="GO" id="GO:0007165">
    <property type="term" value="P:signal transduction"/>
    <property type="evidence" value="ECO:0007669"/>
    <property type="project" value="TreeGrafter"/>
</dbReference>
<dbReference type="Gene3D" id="6.20.250.60">
    <property type="match status" value="1"/>
</dbReference>
<reference evidence="5" key="1">
    <citation type="journal article" date="2014" name="Genome Announc.">
        <title>Genome sequence of the yeast Cyberlindnera fabianii (Hansenula fabianii).</title>
        <authorList>
            <person name="Freel K.C."/>
            <person name="Sarilar V."/>
            <person name="Neuveglise C."/>
            <person name="Devillers H."/>
            <person name="Friedrich A."/>
            <person name="Schacherer J."/>
        </authorList>
    </citation>
    <scope>NUCLEOTIDE SEQUENCE</scope>
    <source>
        <strain evidence="5">YJS4271</strain>
    </source>
</reference>
<dbReference type="PANTHER" id="PTHR10343">
    <property type="entry name" value="5'-AMP-ACTIVATED PROTEIN KINASE , BETA SUBUNIT"/>
    <property type="match status" value="1"/>
</dbReference>
<proteinExistence type="inferred from homology"/>
<dbReference type="InterPro" id="IPR006828">
    <property type="entry name" value="ASC_dom"/>
</dbReference>
<feature type="region of interest" description="Disordered" evidence="3">
    <location>
        <begin position="258"/>
        <end position="281"/>
    </location>
</feature>
<dbReference type="EMBL" id="LK052908">
    <property type="protein sequence ID" value="CDR46469.1"/>
    <property type="molecule type" value="Genomic_DNA"/>
</dbReference>
<dbReference type="SMART" id="SM01010">
    <property type="entry name" value="AMPKBI"/>
    <property type="match status" value="1"/>
</dbReference>
<feature type="compositionally biased region" description="Polar residues" evidence="3">
    <location>
        <begin position="258"/>
        <end position="280"/>
    </location>
</feature>
<dbReference type="AlphaFoldDB" id="A0A061BAS4"/>
<evidence type="ECO:0000313" key="5">
    <source>
        <dbReference type="EMBL" id="CDR46469.1"/>
    </source>
</evidence>
<dbReference type="Gene3D" id="2.60.40.10">
    <property type="entry name" value="Immunoglobulins"/>
    <property type="match status" value="1"/>
</dbReference>
<feature type="domain" description="Association with the SNF1 complex (ASC)" evidence="4">
    <location>
        <begin position="287"/>
        <end position="407"/>
    </location>
</feature>
<dbReference type="VEuPathDB" id="FungiDB:BON22_4264"/>
<protein>
    <submittedName>
        <fullName evidence="5">CYFA0S23e01288g1_1</fullName>
    </submittedName>
</protein>
<dbReference type="CDD" id="cd02859">
    <property type="entry name" value="E_set_AMPKbeta_like_N"/>
    <property type="match status" value="1"/>
</dbReference>
<dbReference type="GO" id="GO:0005634">
    <property type="term" value="C:nucleus"/>
    <property type="evidence" value="ECO:0007669"/>
    <property type="project" value="TreeGrafter"/>
</dbReference>
<accession>A0A061BAS4</accession>
<evidence type="ECO:0000256" key="1">
    <source>
        <dbReference type="ARBA" id="ARBA00010926"/>
    </source>
</evidence>
<dbReference type="InterPro" id="IPR032640">
    <property type="entry name" value="AMPK1_CBM"/>
</dbReference>
<dbReference type="GO" id="GO:0019901">
    <property type="term" value="F:protein kinase binding"/>
    <property type="evidence" value="ECO:0007669"/>
    <property type="project" value="TreeGrafter"/>
</dbReference>
<feature type="compositionally biased region" description="Polar residues" evidence="3">
    <location>
        <begin position="1"/>
        <end position="18"/>
    </location>
</feature>
<dbReference type="Pfam" id="PF04739">
    <property type="entry name" value="AMPKBI"/>
    <property type="match status" value="1"/>
</dbReference>
<evidence type="ECO:0000256" key="2">
    <source>
        <dbReference type="ARBA" id="ARBA00022553"/>
    </source>
</evidence>
<feature type="compositionally biased region" description="Basic and acidic residues" evidence="3">
    <location>
        <begin position="19"/>
        <end position="30"/>
    </location>
</feature>
<organism evidence="5">
    <name type="scientific">Cyberlindnera fabianii</name>
    <name type="common">Yeast</name>
    <name type="synonym">Hansenula fabianii</name>
    <dbReference type="NCBI Taxonomy" id="36022"/>
    <lineage>
        <taxon>Eukaryota</taxon>
        <taxon>Fungi</taxon>
        <taxon>Dikarya</taxon>
        <taxon>Ascomycota</taxon>
        <taxon>Saccharomycotina</taxon>
        <taxon>Saccharomycetes</taxon>
        <taxon>Phaffomycetales</taxon>
        <taxon>Phaffomycetaceae</taxon>
        <taxon>Cyberlindnera</taxon>
    </lineage>
</organism>
<dbReference type="GO" id="GO:0005737">
    <property type="term" value="C:cytoplasm"/>
    <property type="evidence" value="ECO:0007669"/>
    <property type="project" value="TreeGrafter"/>
</dbReference>
<gene>
    <name evidence="5" type="ORF">CYFA0S_23e01288g</name>
</gene>
<dbReference type="OrthoDB" id="531008at2759"/>
<dbReference type="PhylomeDB" id="A0A061BAS4"/>
<dbReference type="InterPro" id="IPR050827">
    <property type="entry name" value="CRP1_MDG1_kinase"/>
</dbReference>
<evidence type="ECO:0000256" key="3">
    <source>
        <dbReference type="SAM" id="MobiDB-lite"/>
    </source>
</evidence>
<dbReference type="GO" id="GO:0031588">
    <property type="term" value="C:nucleotide-activated protein kinase complex"/>
    <property type="evidence" value="ECO:0007669"/>
    <property type="project" value="TreeGrafter"/>
</dbReference>
<name>A0A061BAS4_CYBFA</name>
<dbReference type="SUPFAM" id="SSF81296">
    <property type="entry name" value="E set domains"/>
    <property type="match status" value="1"/>
</dbReference>
<evidence type="ECO:0000259" key="4">
    <source>
        <dbReference type="SMART" id="SM01010"/>
    </source>
</evidence>
<dbReference type="InterPro" id="IPR037256">
    <property type="entry name" value="ASC_dom_sf"/>
</dbReference>
<dbReference type="SUPFAM" id="SSF160219">
    <property type="entry name" value="AMPKBI-like"/>
    <property type="match status" value="1"/>
</dbReference>